<dbReference type="Proteomes" id="UP000579945">
    <property type="component" value="Unassembled WGS sequence"/>
</dbReference>
<keyword evidence="2" id="KW-1185">Reference proteome</keyword>
<dbReference type="AlphaFoldDB" id="A0A7W5V5E3"/>
<comment type="caution">
    <text evidence="1">The sequence shown here is derived from an EMBL/GenBank/DDBJ whole genome shotgun (WGS) entry which is preliminary data.</text>
</comment>
<dbReference type="GeneID" id="95387750"/>
<accession>A0A7W5V5E3</accession>
<evidence type="ECO:0000313" key="2">
    <source>
        <dbReference type="Proteomes" id="UP000579945"/>
    </source>
</evidence>
<organism evidence="1 2">
    <name type="scientific">Nonomuraea dietziae</name>
    <dbReference type="NCBI Taxonomy" id="65515"/>
    <lineage>
        <taxon>Bacteria</taxon>
        <taxon>Bacillati</taxon>
        <taxon>Actinomycetota</taxon>
        <taxon>Actinomycetes</taxon>
        <taxon>Streptosporangiales</taxon>
        <taxon>Streptosporangiaceae</taxon>
        <taxon>Nonomuraea</taxon>
    </lineage>
</organism>
<protein>
    <submittedName>
        <fullName evidence="1">Uncharacterized protein</fullName>
    </submittedName>
</protein>
<dbReference type="RefSeq" id="WP_183644505.1">
    <property type="nucleotide sequence ID" value="NZ_BAAAXX010000047.1"/>
</dbReference>
<gene>
    <name evidence="1" type="ORF">FHR33_001180</name>
</gene>
<reference evidence="1 2" key="1">
    <citation type="submission" date="2020-08" db="EMBL/GenBank/DDBJ databases">
        <title>Sequencing the genomes of 1000 actinobacteria strains.</title>
        <authorList>
            <person name="Klenk H.-P."/>
        </authorList>
    </citation>
    <scope>NUCLEOTIDE SEQUENCE [LARGE SCALE GENOMIC DNA]</scope>
    <source>
        <strain evidence="1 2">DSM 44320</strain>
    </source>
</reference>
<sequence length="165" mass="18307">MFGTNPLPQGNELRLARWDGRRWHKIPSPEPPLPEWEDPRVIVTDLVATGPSDVWVAANIEVADEEPGYLLLLHWNGAAWSWQRGSKESGSGQLVPDGRGGFWLTRVEKDDLQHMAGRRRTPVRLPLAGDHGVNLVISQVPGSTRVWGVGVESETEYGNLIWSSG</sequence>
<proteinExistence type="predicted"/>
<dbReference type="EMBL" id="JACIBV010000001">
    <property type="protein sequence ID" value="MBB3725320.1"/>
    <property type="molecule type" value="Genomic_DNA"/>
</dbReference>
<name>A0A7W5V5E3_9ACTN</name>
<evidence type="ECO:0000313" key="1">
    <source>
        <dbReference type="EMBL" id="MBB3725320.1"/>
    </source>
</evidence>